<evidence type="ECO:0000256" key="4">
    <source>
        <dbReference type="ARBA" id="ARBA00022475"/>
    </source>
</evidence>
<protein>
    <recommendedName>
        <fullName evidence="9">Membrane fusion protein (MFP) family protein</fullName>
    </recommendedName>
</protein>
<feature type="transmembrane region" description="Helical" evidence="9">
    <location>
        <begin position="40"/>
        <end position="60"/>
    </location>
</feature>
<dbReference type="PANTHER" id="PTHR30386:SF17">
    <property type="entry name" value="ALKALINE PROTEASE SECRETION PROTEIN APRE"/>
    <property type="match status" value="1"/>
</dbReference>
<evidence type="ECO:0000313" key="14">
    <source>
        <dbReference type="EMBL" id="SLN68869.1"/>
    </source>
</evidence>
<evidence type="ECO:0000313" key="15">
    <source>
        <dbReference type="Proteomes" id="UP000193200"/>
    </source>
</evidence>
<feature type="domain" description="AprE-like long alpha-helical hairpin" evidence="12">
    <location>
        <begin position="115"/>
        <end position="305"/>
    </location>
</feature>
<dbReference type="InterPro" id="IPR050739">
    <property type="entry name" value="MFP"/>
</dbReference>
<evidence type="ECO:0000256" key="5">
    <source>
        <dbReference type="ARBA" id="ARBA00022519"/>
    </source>
</evidence>
<keyword evidence="8 9" id="KW-0472">Membrane</keyword>
<dbReference type="PRINTS" id="PR01490">
    <property type="entry name" value="RTXTOXIND"/>
</dbReference>
<dbReference type="EMBL" id="FWFR01000003">
    <property type="protein sequence ID" value="SLN68869.1"/>
    <property type="molecule type" value="Genomic_DNA"/>
</dbReference>
<dbReference type="InterPro" id="IPR010129">
    <property type="entry name" value="T1SS_HlyD"/>
</dbReference>
<keyword evidence="4 9" id="KW-1003">Cell membrane</keyword>
<evidence type="ECO:0000256" key="10">
    <source>
        <dbReference type="SAM" id="Coils"/>
    </source>
</evidence>
<keyword evidence="5 9" id="KW-0997">Cell inner membrane</keyword>
<dbReference type="PANTHER" id="PTHR30386">
    <property type="entry name" value="MEMBRANE FUSION SUBUNIT OF EMRAB-TOLC MULTIDRUG EFFLUX PUMP"/>
    <property type="match status" value="1"/>
</dbReference>
<feature type="domain" description="AprE-like beta-barrel" evidence="13">
    <location>
        <begin position="348"/>
        <end position="437"/>
    </location>
</feature>
<comment type="subcellular location">
    <subcellularLocation>
        <location evidence="1 9">Cell inner membrane</location>
        <topology evidence="1 9">Single-pass membrane protein</topology>
    </subcellularLocation>
</comment>
<comment type="similarity">
    <text evidence="2 9">Belongs to the membrane fusion protein (MFP) (TC 8.A.1) family.</text>
</comment>
<organism evidence="14 15">
    <name type="scientific">Oceanibacterium hippocampi</name>
    <dbReference type="NCBI Taxonomy" id="745714"/>
    <lineage>
        <taxon>Bacteria</taxon>
        <taxon>Pseudomonadati</taxon>
        <taxon>Pseudomonadota</taxon>
        <taxon>Alphaproteobacteria</taxon>
        <taxon>Sneathiellales</taxon>
        <taxon>Sneathiellaceae</taxon>
        <taxon>Oceanibacterium</taxon>
    </lineage>
</organism>
<evidence type="ECO:0000259" key="13">
    <source>
        <dbReference type="Pfam" id="PF26002"/>
    </source>
</evidence>
<dbReference type="OrthoDB" id="9810980at2"/>
<name>A0A1Y5TV61_9PROT</name>
<evidence type="ECO:0000256" key="11">
    <source>
        <dbReference type="SAM" id="MobiDB-lite"/>
    </source>
</evidence>
<dbReference type="InParanoid" id="A0A1Y5TV61"/>
<keyword evidence="6 9" id="KW-0812">Transmembrane</keyword>
<dbReference type="GO" id="GO:0005886">
    <property type="term" value="C:plasma membrane"/>
    <property type="evidence" value="ECO:0007669"/>
    <property type="project" value="UniProtKB-SubCell"/>
</dbReference>
<keyword evidence="7 9" id="KW-1133">Transmembrane helix</keyword>
<feature type="region of interest" description="Disordered" evidence="11">
    <location>
        <begin position="1"/>
        <end position="35"/>
    </location>
</feature>
<reference evidence="14 15" key="1">
    <citation type="submission" date="2017-03" db="EMBL/GenBank/DDBJ databases">
        <authorList>
            <person name="Afonso C.L."/>
            <person name="Miller P.J."/>
            <person name="Scott M.A."/>
            <person name="Spackman E."/>
            <person name="Goraichik I."/>
            <person name="Dimitrov K.M."/>
            <person name="Suarez D.L."/>
            <person name="Swayne D.E."/>
        </authorList>
    </citation>
    <scope>NUCLEOTIDE SEQUENCE [LARGE SCALE GENOMIC DNA]</scope>
    <source>
        <strain evidence="14 15">CECT 7691</strain>
    </source>
</reference>
<dbReference type="GO" id="GO:0015031">
    <property type="term" value="P:protein transport"/>
    <property type="evidence" value="ECO:0007669"/>
    <property type="project" value="InterPro"/>
</dbReference>
<dbReference type="Pfam" id="PF26002">
    <property type="entry name" value="Beta-barrel_AprE"/>
    <property type="match status" value="1"/>
</dbReference>
<evidence type="ECO:0000256" key="9">
    <source>
        <dbReference type="RuleBase" id="RU365093"/>
    </source>
</evidence>
<accession>A0A1Y5TV61</accession>
<evidence type="ECO:0000256" key="2">
    <source>
        <dbReference type="ARBA" id="ARBA00009477"/>
    </source>
</evidence>
<dbReference type="SUPFAM" id="SSF111369">
    <property type="entry name" value="HlyD-like secretion proteins"/>
    <property type="match status" value="1"/>
</dbReference>
<keyword evidence="10" id="KW-0175">Coiled coil</keyword>
<sequence length="460" mass="50459">MSLTTMTDGETRPAISDGATPGPATTRPEPEKAPNARGPILAGLVILLIFFGGFAAWSYFLPLSSAAVAPGSVRVADNSKTVQHLEGGIIEEILVREGDVVSRNDPLIRLDTTQARASWSSARSKLNALRAQEARVIAERDRLEKPVYPDWLSSQRADSPEVAEILSGQDAIFATRQRAFEGQLEILNERVGQLDAQIDGLRAQEKSMIEQTNLIKEEIQAVSGLVKKGLAPKPRLLALQRQAAEFGGRLGEYRGRIAQAKEAIGETDLQILDLRNQRDSEIAETLRALQTDISSEEERLASAEDILKRQVILAPESGVVANLRFYTTGGVIRPGEAVLDLVPQEENLIIEAEVNPVDIDVVSVGLPAKVRLTSFDQRTTPTLKGTVTFVSADSLQKERTGQIYYKARVEIDPGQLELLKDARLYPGMPAETMIVTGEQTLFDYLIGPLKRSFDRSLREN</sequence>
<evidence type="ECO:0000256" key="6">
    <source>
        <dbReference type="ARBA" id="ARBA00022692"/>
    </source>
</evidence>
<dbReference type="Gene3D" id="2.40.30.170">
    <property type="match status" value="1"/>
</dbReference>
<dbReference type="Gene3D" id="1.10.287.470">
    <property type="entry name" value="Helix hairpin bin"/>
    <property type="match status" value="1"/>
</dbReference>
<dbReference type="NCBIfam" id="TIGR01843">
    <property type="entry name" value="type_I_hlyD"/>
    <property type="match status" value="1"/>
</dbReference>
<dbReference type="RefSeq" id="WP_085884511.1">
    <property type="nucleotide sequence ID" value="NZ_FWFR01000003.1"/>
</dbReference>
<evidence type="ECO:0000256" key="1">
    <source>
        <dbReference type="ARBA" id="ARBA00004377"/>
    </source>
</evidence>
<gene>
    <name evidence="14" type="primary">prsE_2</name>
    <name evidence="14" type="ORF">OCH7691_03136</name>
</gene>
<evidence type="ECO:0000256" key="8">
    <source>
        <dbReference type="ARBA" id="ARBA00023136"/>
    </source>
</evidence>
<evidence type="ECO:0000256" key="3">
    <source>
        <dbReference type="ARBA" id="ARBA00022448"/>
    </source>
</evidence>
<dbReference type="Proteomes" id="UP000193200">
    <property type="component" value="Unassembled WGS sequence"/>
</dbReference>
<proteinExistence type="inferred from homology"/>
<evidence type="ECO:0000256" key="7">
    <source>
        <dbReference type="ARBA" id="ARBA00022989"/>
    </source>
</evidence>
<dbReference type="AlphaFoldDB" id="A0A1Y5TV61"/>
<dbReference type="Gene3D" id="2.40.50.100">
    <property type="match status" value="1"/>
</dbReference>
<keyword evidence="3 9" id="KW-0813">Transport</keyword>
<evidence type="ECO:0000259" key="12">
    <source>
        <dbReference type="Pfam" id="PF25994"/>
    </source>
</evidence>
<dbReference type="InterPro" id="IPR058982">
    <property type="entry name" value="Beta-barrel_AprE"/>
</dbReference>
<dbReference type="InterPro" id="IPR058781">
    <property type="entry name" value="HH_AprE-like"/>
</dbReference>
<feature type="coiled-coil region" evidence="10">
    <location>
        <begin position="257"/>
        <end position="306"/>
    </location>
</feature>
<keyword evidence="15" id="KW-1185">Reference proteome</keyword>
<dbReference type="Pfam" id="PF25994">
    <property type="entry name" value="HH_AprE"/>
    <property type="match status" value="1"/>
</dbReference>